<dbReference type="GO" id="GO:0008880">
    <property type="term" value="F:glucuronate isomerase activity"/>
    <property type="evidence" value="ECO:0007669"/>
    <property type="project" value="UniProtKB-UniRule"/>
</dbReference>
<dbReference type="AlphaFoldDB" id="A0A327T160"/>
<dbReference type="SUPFAM" id="SSF51556">
    <property type="entry name" value="Metallo-dependent hydrolases"/>
    <property type="match status" value="1"/>
</dbReference>
<dbReference type="Gene3D" id="3.20.20.140">
    <property type="entry name" value="Metal-dependent hydrolases"/>
    <property type="match status" value="1"/>
</dbReference>
<comment type="catalytic activity">
    <reaction evidence="1 7">
        <text>D-glucuronate = D-fructuronate</text>
        <dbReference type="Rhea" id="RHEA:13049"/>
        <dbReference type="ChEBI" id="CHEBI:58720"/>
        <dbReference type="ChEBI" id="CHEBI:59863"/>
        <dbReference type="EC" id="5.3.1.12"/>
    </reaction>
</comment>
<protein>
    <recommendedName>
        <fullName evidence="5 7">Uronate isomerase</fullName>
        <ecNumber evidence="4 7">5.3.1.12</ecNumber>
    </recommendedName>
    <alternativeName>
        <fullName evidence="7">Glucuronate isomerase</fullName>
    </alternativeName>
    <alternativeName>
        <fullName evidence="7">Uronic isomerase</fullName>
    </alternativeName>
</protein>
<dbReference type="OrthoDB" id="9766564at2"/>
<comment type="similarity">
    <text evidence="3 7">Belongs to the metallo-dependent hydrolases superfamily. Uronate isomerase family.</text>
</comment>
<dbReference type="HAMAP" id="MF_00675">
    <property type="entry name" value="UxaC"/>
    <property type="match status" value="1"/>
</dbReference>
<dbReference type="STRING" id="188932.AY601_0922"/>
<evidence type="ECO:0000256" key="6">
    <source>
        <dbReference type="ARBA" id="ARBA00023235"/>
    </source>
</evidence>
<dbReference type="Proteomes" id="UP000249754">
    <property type="component" value="Unassembled WGS sequence"/>
</dbReference>
<dbReference type="RefSeq" id="WP_111632263.1">
    <property type="nucleotide sequence ID" value="NZ_QLLR01000002.1"/>
</dbReference>
<keyword evidence="6 7" id="KW-0413">Isomerase</keyword>
<dbReference type="InterPro" id="IPR003766">
    <property type="entry name" value="Uronate_isomerase"/>
</dbReference>
<dbReference type="Gene3D" id="1.10.2020.10">
    <property type="entry name" value="uronate isomerase, domain 2, chain A"/>
    <property type="match status" value="1"/>
</dbReference>
<dbReference type="GO" id="GO:0019698">
    <property type="term" value="P:D-galacturonate catabolic process"/>
    <property type="evidence" value="ECO:0007669"/>
    <property type="project" value="TreeGrafter"/>
</dbReference>
<dbReference type="PANTHER" id="PTHR30068">
    <property type="entry name" value="URONATE ISOMERASE"/>
    <property type="match status" value="1"/>
</dbReference>
<organism evidence="8 9">
    <name type="scientific">Pedobacter cryoconitis</name>
    <dbReference type="NCBI Taxonomy" id="188932"/>
    <lineage>
        <taxon>Bacteria</taxon>
        <taxon>Pseudomonadati</taxon>
        <taxon>Bacteroidota</taxon>
        <taxon>Sphingobacteriia</taxon>
        <taxon>Sphingobacteriales</taxon>
        <taxon>Sphingobacteriaceae</taxon>
        <taxon>Pedobacter</taxon>
    </lineage>
</organism>
<comment type="pathway">
    <text evidence="2 7">Carbohydrate metabolism; pentose and glucuronate interconversion.</text>
</comment>
<evidence type="ECO:0000256" key="4">
    <source>
        <dbReference type="ARBA" id="ARBA00012546"/>
    </source>
</evidence>
<dbReference type="PANTHER" id="PTHR30068:SF4">
    <property type="entry name" value="URONATE ISOMERASE"/>
    <property type="match status" value="1"/>
</dbReference>
<comment type="caution">
    <text evidence="8">The sequence shown here is derived from an EMBL/GenBank/DDBJ whole genome shotgun (WGS) entry which is preliminary data.</text>
</comment>
<dbReference type="Pfam" id="PF02614">
    <property type="entry name" value="UxaC"/>
    <property type="match status" value="1"/>
</dbReference>
<dbReference type="UniPathway" id="UPA00246"/>
<evidence type="ECO:0000313" key="8">
    <source>
        <dbReference type="EMBL" id="RAJ35370.1"/>
    </source>
</evidence>
<sequence>MTESTIITDNFLLSNKKAVLLYHEYAKHLPVIDFHNHLSPQQIAEDKKFDNLTDIWLKGDHYKWRAMRALGVDEALITGQASDAEKFKAWARVVPATLRNPLFHWTHMELKNPFGINRYLDNYSADGIYQQANEYLTQDGFSARGLLKNFKVEMLSTTDDPCDDLTYHQQLIKEGYEIKVKPSFRPDKVFMIGEPAAFKAYLKVLGEKAGVEITTIDSLLEALKNRVDFFDLHQCSISDHGLSTLPTRFTLTTEQEQEFKTFLKSDQAVFSAPDAFAGFILTELCKMYDERGWVQQFHVGAIRNNNKGMLSKLGPDTGFDSIGDYKHAENLTAFLSHLTLTDQLAKTVVYNLNPADNEVIATMLGNFADGRIKGKMQFGSGWWFLDQKDGIEKQLNALSNMGVVSTFIGMLTDSRSFLSYSRHEYFRRIMCNLFGSEMEAGLLPDDEKWVGEMIQNICYYNAKNYFGLNRANQ</sequence>
<comment type="catalytic activity">
    <reaction evidence="7">
        <text>aldehydo-D-galacturonate = keto-D-tagaturonate</text>
        <dbReference type="Rhea" id="RHEA:27702"/>
        <dbReference type="ChEBI" id="CHEBI:12952"/>
        <dbReference type="ChEBI" id="CHEBI:17886"/>
    </reaction>
</comment>
<dbReference type="EC" id="5.3.1.12" evidence="4 7"/>
<evidence type="ECO:0000256" key="5">
    <source>
        <dbReference type="ARBA" id="ARBA00020555"/>
    </source>
</evidence>
<dbReference type="GO" id="GO:0042840">
    <property type="term" value="P:D-glucuronate catabolic process"/>
    <property type="evidence" value="ECO:0007669"/>
    <property type="project" value="TreeGrafter"/>
</dbReference>
<accession>A0A327T160</accession>
<proteinExistence type="inferred from homology"/>
<name>A0A327T160_9SPHI</name>
<reference evidence="8 9" key="1">
    <citation type="submission" date="2018-06" db="EMBL/GenBank/DDBJ databases">
        <title>Genomic Encyclopedia of Archaeal and Bacterial Type Strains, Phase II (KMG-II): from individual species to whole genera.</title>
        <authorList>
            <person name="Goeker M."/>
        </authorList>
    </citation>
    <scope>NUCLEOTIDE SEQUENCE [LARGE SCALE GENOMIC DNA]</scope>
    <source>
        <strain evidence="8 9">DSM 14825</strain>
    </source>
</reference>
<gene>
    <name evidence="7" type="primary">uxaC</name>
    <name evidence="8" type="ORF">LY11_00613</name>
</gene>
<dbReference type="EMBL" id="QLLR01000002">
    <property type="protein sequence ID" value="RAJ35370.1"/>
    <property type="molecule type" value="Genomic_DNA"/>
</dbReference>
<dbReference type="NCBIfam" id="NF002794">
    <property type="entry name" value="PRK02925.1"/>
    <property type="match status" value="1"/>
</dbReference>
<evidence type="ECO:0000256" key="1">
    <source>
        <dbReference type="ARBA" id="ARBA00001165"/>
    </source>
</evidence>
<evidence type="ECO:0000256" key="2">
    <source>
        <dbReference type="ARBA" id="ARBA00004892"/>
    </source>
</evidence>
<dbReference type="InterPro" id="IPR032466">
    <property type="entry name" value="Metal_Hydrolase"/>
</dbReference>
<evidence type="ECO:0000256" key="3">
    <source>
        <dbReference type="ARBA" id="ARBA00008397"/>
    </source>
</evidence>
<evidence type="ECO:0000313" key="9">
    <source>
        <dbReference type="Proteomes" id="UP000249754"/>
    </source>
</evidence>
<evidence type="ECO:0000256" key="7">
    <source>
        <dbReference type="HAMAP-Rule" id="MF_00675"/>
    </source>
</evidence>